<dbReference type="Gene3D" id="3.40.190.10">
    <property type="entry name" value="Periplasmic binding protein-like II"/>
    <property type="match status" value="2"/>
</dbReference>
<evidence type="ECO:0000256" key="1">
    <source>
        <dbReference type="ARBA" id="ARBA00009437"/>
    </source>
</evidence>
<reference evidence="6 7" key="1">
    <citation type="submission" date="2020-08" db="EMBL/GenBank/DDBJ databases">
        <authorList>
            <person name="Liu C."/>
            <person name="Sun Q."/>
        </authorList>
    </citation>
    <scope>NUCLEOTIDE SEQUENCE [LARGE SCALE GENOMIC DNA]</scope>
    <source>
        <strain evidence="6 7">NSJ-29</strain>
    </source>
</reference>
<evidence type="ECO:0000313" key="6">
    <source>
        <dbReference type="EMBL" id="QNM10358.1"/>
    </source>
</evidence>
<organism evidence="6 7">
    <name type="scientific">Wansuia hejianensis</name>
    <dbReference type="NCBI Taxonomy" id="2763667"/>
    <lineage>
        <taxon>Bacteria</taxon>
        <taxon>Bacillati</taxon>
        <taxon>Bacillota</taxon>
        <taxon>Clostridia</taxon>
        <taxon>Lachnospirales</taxon>
        <taxon>Lachnospiraceae</taxon>
        <taxon>Wansuia</taxon>
    </lineage>
</organism>
<dbReference type="Pfam" id="PF03466">
    <property type="entry name" value="LysR_substrate"/>
    <property type="match status" value="1"/>
</dbReference>
<dbReference type="KEGG" id="whj:H9Q79_08875"/>
<dbReference type="RefSeq" id="WP_118643070.1">
    <property type="nucleotide sequence ID" value="NZ_CP060635.1"/>
</dbReference>
<dbReference type="SUPFAM" id="SSF46785">
    <property type="entry name" value="Winged helix' DNA-binding domain"/>
    <property type="match status" value="1"/>
</dbReference>
<accession>A0A7G9GHS6</accession>
<dbReference type="GO" id="GO:0003700">
    <property type="term" value="F:DNA-binding transcription factor activity"/>
    <property type="evidence" value="ECO:0007669"/>
    <property type="project" value="InterPro"/>
</dbReference>
<comment type="similarity">
    <text evidence="1">Belongs to the LysR transcriptional regulatory family.</text>
</comment>
<dbReference type="InterPro" id="IPR000847">
    <property type="entry name" value="LysR_HTH_N"/>
</dbReference>
<dbReference type="SUPFAM" id="SSF53850">
    <property type="entry name" value="Periplasmic binding protein-like II"/>
    <property type="match status" value="1"/>
</dbReference>
<evidence type="ECO:0000256" key="3">
    <source>
        <dbReference type="ARBA" id="ARBA00023125"/>
    </source>
</evidence>
<dbReference type="InterPro" id="IPR036388">
    <property type="entry name" value="WH-like_DNA-bd_sf"/>
</dbReference>
<dbReference type="EMBL" id="CP060635">
    <property type="protein sequence ID" value="QNM10358.1"/>
    <property type="molecule type" value="Genomic_DNA"/>
</dbReference>
<dbReference type="InterPro" id="IPR005119">
    <property type="entry name" value="LysR_subst-bd"/>
</dbReference>
<keyword evidence="7" id="KW-1185">Reference proteome</keyword>
<keyword evidence="4" id="KW-0804">Transcription</keyword>
<evidence type="ECO:0000313" key="7">
    <source>
        <dbReference type="Proteomes" id="UP000515860"/>
    </source>
</evidence>
<protein>
    <submittedName>
        <fullName evidence="6">LysR family transcriptional regulator</fullName>
    </submittedName>
</protein>
<sequence>MNKYVSLEYLNTFVTAAETGKLNITSELIFRTPSAVSTQIKKLEEQFDTELFIRSKNSLLLTKDGETLFKYAKDILELNGAVFSSLRNEDWTGNIVFGVPTDYAKMFLKHIYPELKNSFPSYHFSTICSRSRAIRHSMEKGTVSAAIVAMEPQFRDDRILWEEPLYWVSAKEYTIPQKTALPVALFADDCIVNTYTLYSLKHSSIDYEIVFTSTMSENIEEAVRSGLAVSLLPASSITADMDILPDSLLSSPLTLKVGFTCSDTLDESFCDAMFSIVKRGVAESGYQMSPTVNPLGNGSVSSNTYLQ</sequence>
<dbReference type="PROSITE" id="PS50931">
    <property type="entry name" value="HTH_LYSR"/>
    <property type="match status" value="1"/>
</dbReference>
<name>A0A7G9GHS6_9FIRM</name>
<evidence type="ECO:0000256" key="4">
    <source>
        <dbReference type="ARBA" id="ARBA00023163"/>
    </source>
</evidence>
<dbReference type="Gene3D" id="1.10.10.10">
    <property type="entry name" value="Winged helix-like DNA-binding domain superfamily/Winged helix DNA-binding domain"/>
    <property type="match status" value="1"/>
</dbReference>
<feature type="domain" description="HTH lysR-type" evidence="5">
    <location>
        <begin position="5"/>
        <end position="62"/>
    </location>
</feature>
<gene>
    <name evidence="6" type="ORF">H9Q79_08875</name>
</gene>
<dbReference type="InterPro" id="IPR050176">
    <property type="entry name" value="LTTR"/>
</dbReference>
<dbReference type="Proteomes" id="UP000515860">
    <property type="component" value="Chromosome"/>
</dbReference>
<keyword evidence="3" id="KW-0238">DNA-binding</keyword>
<dbReference type="GO" id="GO:0003677">
    <property type="term" value="F:DNA binding"/>
    <property type="evidence" value="ECO:0007669"/>
    <property type="project" value="UniProtKB-KW"/>
</dbReference>
<dbReference type="AlphaFoldDB" id="A0A7G9GHS6"/>
<dbReference type="Pfam" id="PF00126">
    <property type="entry name" value="HTH_1"/>
    <property type="match status" value="1"/>
</dbReference>
<evidence type="ECO:0000259" key="5">
    <source>
        <dbReference type="PROSITE" id="PS50931"/>
    </source>
</evidence>
<dbReference type="InterPro" id="IPR036390">
    <property type="entry name" value="WH_DNA-bd_sf"/>
</dbReference>
<evidence type="ECO:0000256" key="2">
    <source>
        <dbReference type="ARBA" id="ARBA00023015"/>
    </source>
</evidence>
<keyword evidence="2" id="KW-0805">Transcription regulation</keyword>
<dbReference type="PANTHER" id="PTHR30579">
    <property type="entry name" value="TRANSCRIPTIONAL REGULATOR"/>
    <property type="match status" value="1"/>
</dbReference>
<dbReference type="PANTHER" id="PTHR30579:SF7">
    <property type="entry name" value="HTH-TYPE TRANSCRIPTIONAL REGULATOR LRHA-RELATED"/>
    <property type="match status" value="1"/>
</dbReference>
<proteinExistence type="inferred from homology"/>